<dbReference type="Proteomes" id="UP001055811">
    <property type="component" value="Linkage Group LG08"/>
</dbReference>
<dbReference type="EMBL" id="CM042016">
    <property type="protein sequence ID" value="KAI3700055.1"/>
    <property type="molecule type" value="Genomic_DNA"/>
</dbReference>
<sequence>MAKVMGILKSHEKEITSEAKTTTSLGSLALVAKGKKAIDDDSESDIFDEELTREDKALMVSNPKKISRKTSPDLRTEVVREVSILKSQRRTLKESQRLRMRRSWLVTQEDNEYDAVEVWSTDYDDEEVRKPTHGRRFMVEECDAVVNKVHSVLNSLSICSSSYDKELDDLRISLKNEERMMKINALELELFRVRDNVIYVQRDNLLLIKQHNIFCLIAKRLYNNITQLHLDCDIGRGLHKMILPFLELKEDEIDAECYRCETIVSSDDLSEAYRIGLDKIENYIQSKEHKSMVKEFFSENNREEMKTATLKKFHSLNSKLNSEDILNTENGSQALNEQATVFPKIQTVPNQVFIKQGLNSKDVIELKVLVDNDNSDDCDAFFWSAPIDNLDETKGLSEMTSWKSRGKYISGSLNRKDSFSQPGTSGTKPFRNSIPIPKPQPSSSIKQTLPKSHNSEKKVEIPKTSETSKKNPSNPTLKSNDLKRKAKLYPKPQQKPTLIDTKFSKAQKNVTLGNAHSFHSVIRDEQYDLEWYIDSGYSRHMTGRREELREYRSLRNEGKIRYGNNAT</sequence>
<evidence type="ECO:0000313" key="2">
    <source>
        <dbReference type="Proteomes" id="UP001055811"/>
    </source>
</evidence>
<organism evidence="1 2">
    <name type="scientific">Cichorium intybus</name>
    <name type="common">Chicory</name>
    <dbReference type="NCBI Taxonomy" id="13427"/>
    <lineage>
        <taxon>Eukaryota</taxon>
        <taxon>Viridiplantae</taxon>
        <taxon>Streptophyta</taxon>
        <taxon>Embryophyta</taxon>
        <taxon>Tracheophyta</taxon>
        <taxon>Spermatophyta</taxon>
        <taxon>Magnoliopsida</taxon>
        <taxon>eudicotyledons</taxon>
        <taxon>Gunneridae</taxon>
        <taxon>Pentapetalae</taxon>
        <taxon>asterids</taxon>
        <taxon>campanulids</taxon>
        <taxon>Asterales</taxon>
        <taxon>Asteraceae</taxon>
        <taxon>Cichorioideae</taxon>
        <taxon>Cichorieae</taxon>
        <taxon>Cichoriinae</taxon>
        <taxon>Cichorium</taxon>
    </lineage>
</organism>
<keyword evidence="2" id="KW-1185">Reference proteome</keyword>
<gene>
    <name evidence="1" type="ORF">L2E82_44670</name>
</gene>
<accession>A0ACB8ZQX0</accession>
<protein>
    <submittedName>
        <fullName evidence="1">Uncharacterized protein</fullName>
    </submittedName>
</protein>
<evidence type="ECO:0000313" key="1">
    <source>
        <dbReference type="EMBL" id="KAI3700055.1"/>
    </source>
</evidence>
<comment type="caution">
    <text evidence="1">The sequence shown here is derived from an EMBL/GenBank/DDBJ whole genome shotgun (WGS) entry which is preliminary data.</text>
</comment>
<reference evidence="2" key="1">
    <citation type="journal article" date="2022" name="Mol. Ecol. Resour.">
        <title>The genomes of chicory, endive, great burdock and yacon provide insights into Asteraceae palaeo-polyploidization history and plant inulin production.</title>
        <authorList>
            <person name="Fan W."/>
            <person name="Wang S."/>
            <person name="Wang H."/>
            <person name="Wang A."/>
            <person name="Jiang F."/>
            <person name="Liu H."/>
            <person name="Zhao H."/>
            <person name="Xu D."/>
            <person name="Zhang Y."/>
        </authorList>
    </citation>
    <scope>NUCLEOTIDE SEQUENCE [LARGE SCALE GENOMIC DNA]</scope>
    <source>
        <strain evidence="2">cv. Punajuju</strain>
    </source>
</reference>
<proteinExistence type="predicted"/>
<name>A0ACB8ZQX0_CICIN</name>
<reference evidence="1 2" key="2">
    <citation type="journal article" date="2022" name="Mol. Ecol. Resour.">
        <title>The genomes of chicory, endive, great burdock and yacon provide insights into Asteraceae paleo-polyploidization history and plant inulin production.</title>
        <authorList>
            <person name="Fan W."/>
            <person name="Wang S."/>
            <person name="Wang H."/>
            <person name="Wang A."/>
            <person name="Jiang F."/>
            <person name="Liu H."/>
            <person name="Zhao H."/>
            <person name="Xu D."/>
            <person name="Zhang Y."/>
        </authorList>
    </citation>
    <scope>NUCLEOTIDE SEQUENCE [LARGE SCALE GENOMIC DNA]</scope>
    <source>
        <strain evidence="2">cv. Punajuju</strain>
        <tissue evidence="1">Leaves</tissue>
    </source>
</reference>